<protein>
    <submittedName>
        <fullName evidence="1">Uncharacterized protein</fullName>
    </submittedName>
</protein>
<evidence type="ECO:0000313" key="2">
    <source>
        <dbReference type="Proteomes" id="UP001059971"/>
    </source>
</evidence>
<reference evidence="1" key="1">
    <citation type="submission" date="2018-07" db="EMBL/GenBank/DDBJ databases">
        <title>Complete genome sequence of Sphingomonas bisphenolicum strain AO1, a bisphenol A degradative bacterium isolated from Japanese farm field.</title>
        <authorList>
            <person name="Murakami M."/>
            <person name="Koh M."/>
            <person name="Koba S."/>
            <person name="Matsumura Y."/>
        </authorList>
    </citation>
    <scope>NUCLEOTIDE SEQUENCE</scope>
    <source>
        <strain evidence="1">AO1</strain>
    </source>
</reference>
<evidence type="ECO:0000313" key="1">
    <source>
        <dbReference type="EMBL" id="BBF69221.1"/>
    </source>
</evidence>
<proteinExistence type="predicted"/>
<sequence>MNGNVTVDRLLWHCNPPIAQKLLTDTPPIASPSFWGKIVSFPNIDGRNESRRAAVMLGQDHAGPAARGGLLQWVEAWRKCLR</sequence>
<dbReference type="Proteomes" id="UP001059971">
    <property type="component" value="Chromosome 1"/>
</dbReference>
<organism evidence="1 2">
    <name type="scientific">Sphingomonas bisphenolicum</name>
    <dbReference type="NCBI Taxonomy" id="296544"/>
    <lineage>
        <taxon>Bacteria</taxon>
        <taxon>Pseudomonadati</taxon>
        <taxon>Pseudomonadota</taxon>
        <taxon>Alphaproteobacteria</taxon>
        <taxon>Sphingomonadales</taxon>
        <taxon>Sphingomonadaceae</taxon>
        <taxon>Sphingomonas</taxon>
    </lineage>
</organism>
<accession>A0ABM7G3V6</accession>
<keyword evidence="2" id="KW-1185">Reference proteome</keyword>
<gene>
    <name evidence="1" type="ORF">SBA_ch1_14210</name>
</gene>
<dbReference type="EMBL" id="AP018817">
    <property type="protein sequence ID" value="BBF69221.1"/>
    <property type="molecule type" value="Genomic_DNA"/>
</dbReference>
<name>A0ABM7G3V6_9SPHN</name>